<comment type="caution">
    <text evidence="1">The sequence shown here is derived from an EMBL/GenBank/DDBJ whole genome shotgun (WGS) entry which is preliminary data.</text>
</comment>
<keyword evidence="2" id="KW-1185">Reference proteome</keyword>
<name>A0A5B0PTP6_PUCGR</name>
<sequence length="114" mass="12578">MTCVMDAVLLRVQREVGGVHGTRSVPNRTRCVRFRLSRQPPRHLTAGAKQSSYAVWRLNTKPASGPRLPSQPLGDLKYRPLSGTLLPLAQVPLGSEFTAPSLFLPRSTPRPTFC</sequence>
<dbReference type="AlphaFoldDB" id="A0A5B0PTP6"/>
<evidence type="ECO:0000313" key="2">
    <source>
        <dbReference type="Proteomes" id="UP000324748"/>
    </source>
</evidence>
<protein>
    <submittedName>
        <fullName evidence="1">Uncharacterized protein</fullName>
    </submittedName>
</protein>
<gene>
    <name evidence="1" type="ORF">PGT21_009182</name>
</gene>
<accession>A0A5B0PTP6</accession>
<dbReference type="Proteomes" id="UP000324748">
    <property type="component" value="Unassembled WGS sequence"/>
</dbReference>
<reference evidence="1 2" key="1">
    <citation type="submission" date="2019-05" db="EMBL/GenBank/DDBJ databases">
        <title>Emergence of the Ug99 lineage of the wheat stem rust pathogen through somatic hybridization.</title>
        <authorList>
            <person name="Li F."/>
            <person name="Upadhyaya N.M."/>
            <person name="Sperschneider J."/>
            <person name="Matny O."/>
            <person name="Nguyen-Phuc H."/>
            <person name="Mago R."/>
            <person name="Raley C."/>
            <person name="Miller M.E."/>
            <person name="Silverstein K.A.T."/>
            <person name="Henningsen E."/>
            <person name="Hirsch C.D."/>
            <person name="Visser B."/>
            <person name="Pretorius Z.A."/>
            <person name="Steffenson B.J."/>
            <person name="Schwessinger B."/>
            <person name="Dodds P.N."/>
            <person name="Figueroa M."/>
        </authorList>
    </citation>
    <scope>NUCLEOTIDE SEQUENCE [LARGE SCALE GENOMIC DNA]</scope>
    <source>
        <strain evidence="1">21-0</strain>
    </source>
</reference>
<dbReference type="EMBL" id="VSWC01000041">
    <property type="protein sequence ID" value="KAA1104062.1"/>
    <property type="molecule type" value="Genomic_DNA"/>
</dbReference>
<evidence type="ECO:0000313" key="1">
    <source>
        <dbReference type="EMBL" id="KAA1104062.1"/>
    </source>
</evidence>
<organism evidence="1 2">
    <name type="scientific">Puccinia graminis f. sp. tritici</name>
    <dbReference type="NCBI Taxonomy" id="56615"/>
    <lineage>
        <taxon>Eukaryota</taxon>
        <taxon>Fungi</taxon>
        <taxon>Dikarya</taxon>
        <taxon>Basidiomycota</taxon>
        <taxon>Pucciniomycotina</taxon>
        <taxon>Pucciniomycetes</taxon>
        <taxon>Pucciniales</taxon>
        <taxon>Pucciniaceae</taxon>
        <taxon>Puccinia</taxon>
    </lineage>
</organism>
<proteinExistence type="predicted"/>